<organism evidence="4 6">
    <name type="scientific">Halobacterium salinarum (strain ATCC 33171 / DSM 3754 / JCM 8978 / NBRC 102687 / NCIMB 764 / 91-R6)</name>
    <dbReference type="NCBI Taxonomy" id="2597657"/>
    <lineage>
        <taxon>Archaea</taxon>
        <taxon>Methanobacteriati</taxon>
        <taxon>Methanobacteriota</taxon>
        <taxon>Stenosarchaea group</taxon>
        <taxon>Halobacteria</taxon>
        <taxon>Halobacteriales</taxon>
        <taxon>Halobacteriaceae</taxon>
        <taxon>Halobacterium</taxon>
    </lineage>
</organism>
<dbReference type="Proteomes" id="UP000323075">
    <property type="component" value="Unassembled WGS sequence"/>
</dbReference>
<dbReference type="Proteomes" id="UP000296216">
    <property type="component" value="Chromosome"/>
</dbReference>
<dbReference type="GO" id="GO:0005829">
    <property type="term" value="C:cytosol"/>
    <property type="evidence" value="ECO:0007669"/>
    <property type="project" value="TreeGrafter"/>
</dbReference>
<reference evidence="5 7" key="2">
    <citation type="submission" date="2019-07" db="EMBL/GenBank/DDBJ databases">
        <title>Genomic Encyclopedia of Archaeal and Bacterial Type Strains, Phase II (KMG-II): from individual species to whole genera.</title>
        <authorList>
            <person name="Goeker M."/>
        </authorList>
    </citation>
    <scope>NUCLEOTIDE SEQUENCE [LARGE SCALE GENOMIC DNA]</scope>
    <source>
        <strain evidence="5 7">DSM 3754</strain>
    </source>
</reference>
<comment type="cofactor">
    <cofactor evidence="1">
        <name>[4Fe-4S] cluster</name>
        <dbReference type="ChEBI" id="CHEBI:49883"/>
    </cofactor>
</comment>
<sequence length="194" mass="20011">MTVDTHVVAICGSLSDDSGTRTALRTVFDGATAVTDTEVTTDLIDLRELSLPPRDGDDRDAGDAPALRARVADADALVLGTPMYHGSYSAPLKNALDYCGRDELGGTTVGLVCVAGGGFPRQALSHLRGVCDALDAWTLPHQVGVPNAATTIGDGEITDDDIAARARTLGEQAVAYANVESFPELTAAGASPSQ</sequence>
<evidence type="ECO:0000256" key="2">
    <source>
        <dbReference type="ARBA" id="ARBA00038292"/>
    </source>
</evidence>
<comment type="similarity">
    <text evidence="2">Belongs to the SsuE family. Isf subfamily.</text>
</comment>
<dbReference type="AlphaFoldDB" id="A0A4D6GYE6"/>
<accession>A0A4D6GYE6</accession>
<dbReference type="PANTHER" id="PTHR30543">
    <property type="entry name" value="CHROMATE REDUCTASE"/>
    <property type="match status" value="1"/>
</dbReference>
<dbReference type="InterPro" id="IPR005025">
    <property type="entry name" value="FMN_Rdtase-like_dom"/>
</dbReference>
<evidence type="ECO:0000313" key="5">
    <source>
        <dbReference type="EMBL" id="TYO81608.1"/>
    </source>
</evidence>
<evidence type="ECO:0000313" key="7">
    <source>
        <dbReference type="Proteomes" id="UP000323075"/>
    </source>
</evidence>
<dbReference type="SUPFAM" id="SSF52218">
    <property type="entry name" value="Flavoproteins"/>
    <property type="match status" value="1"/>
</dbReference>
<dbReference type="PANTHER" id="PTHR30543:SF21">
    <property type="entry name" value="NAD(P)H-DEPENDENT FMN REDUCTASE LOT6"/>
    <property type="match status" value="1"/>
</dbReference>
<reference evidence="4" key="3">
    <citation type="journal article" name="MicrobiologyOpen">
        <title>Whole-genome comparison between the type strain of Halobacterium salinarum (DSM 3754(T)) and the laboratory strains R1 and NRC-1.</title>
        <authorList>
            <person name="Pfeiffer F."/>
            <person name="Losensky G."/>
            <person name="Marchfelder A."/>
            <person name="Habermann B."/>
            <person name="Dyall-Smith M."/>
        </authorList>
    </citation>
    <scope>NUCLEOTIDE SEQUENCE</scope>
    <source>
        <strain evidence="4">91-R6</strain>
    </source>
</reference>
<gene>
    <name evidence="5" type="ORF">APQ99_00113</name>
    <name evidence="4" type="ORF">HBSAL_08445</name>
</gene>
<dbReference type="InterPro" id="IPR029039">
    <property type="entry name" value="Flavoprotein-like_sf"/>
</dbReference>
<dbReference type="RefSeq" id="WP_010903176.1">
    <property type="nucleotide sequence ID" value="NZ_VRYN01000001.1"/>
</dbReference>
<dbReference type="EMBL" id="CP038631">
    <property type="protein sequence ID" value="QCC45337.1"/>
    <property type="molecule type" value="Genomic_DNA"/>
</dbReference>
<evidence type="ECO:0000259" key="3">
    <source>
        <dbReference type="Pfam" id="PF03358"/>
    </source>
</evidence>
<feature type="domain" description="NADPH-dependent FMN reductase-like" evidence="3">
    <location>
        <begin position="6"/>
        <end position="149"/>
    </location>
</feature>
<name>A0A4D6GYE6_HALS9</name>
<evidence type="ECO:0000313" key="4">
    <source>
        <dbReference type="EMBL" id="QCC45337.1"/>
    </source>
</evidence>
<dbReference type="GO" id="GO:0016491">
    <property type="term" value="F:oxidoreductase activity"/>
    <property type="evidence" value="ECO:0007669"/>
    <property type="project" value="InterPro"/>
</dbReference>
<protein>
    <submittedName>
        <fullName evidence="5">NAD(P)H-dependent FMN reductase</fullName>
    </submittedName>
    <submittedName>
        <fullName evidence="4">NADH dehydrogenase ((P)quinone)-like protein</fullName>
    </submittedName>
</protein>
<dbReference type="Gene3D" id="3.40.50.360">
    <property type="match status" value="1"/>
</dbReference>
<proteinExistence type="inferred from homology"/>
<dbReference type="Pfam" id="PF03358">
    <property type="entry name" value="FMN_red"/>
    <property type="match status" value="1"/>
</dbReference>
<dbReference type="GeneID" id="68694292"/>
<reference evidence="4 6" key="1">
    <citation type="journal article" date="2019" name="Microbiol. Resour. Announc.">
        <title>The Genome Sequence of the Halobacterium salinarum Type Strain Is Closely Related to That of Laboratory Strains NRC-1 and R1.</title>
        <authorList>
            <person name="Pfeiffer F."/>
            <person name="Marchfelder A."/>
            <person name="Habermann B."/>
            <person name="Dyall-Smith M.L."/>
        </authorList>
    </citation>
    <scope>NUCLEOTIDE SEQUENCE [LARGE SCALE GENOMIC DNA]</scope>
    <source>
        <strain evidence="4">91-R6</strain>
        <strain evidence="6">ATCC 33171 / DSM 3754 / JCM 8978 / NBRC 102687 / NCIMB 764 / 91-R6</strain>
    </source>
</reference>
<dbReference type="GO" id="GO:0010181">
    <property type="term" value="F:FMN binding"/>
    <property type="evidence" value="ECO:0007669"/>
    <property type="project" value="TreeGrafter"/>
</dbReference>
<evidence type="ECO:0000313" key="6">
    <source>
        <dbReference type="Proteomes" id="UP000296216"/>
    </source>
</evidence>
<evidence type="ECO:0000256" key="1">
    <source>
        <dbReference type="ARBA" id="ARBA00001966"/>
    </source>
</evidence>
<dbReference type="EMBL" id="VRYN01000001">
    <property type="protein sequence ID" value="TYO81608.1"/>
    <property type="molecule type" value="Genomic_DNA"/>
</dbReference>
<dbReference type="InterPro" id="IPR050712">
    <property type="entry name" value="NAD(P)H-dep_reductase"/>
</dbReference>